<accession>A0A7C8INA6</accession>
<protein>
    <submittedName>
        <fullName evidence="2">Uncharacterized protein</fullName>
    </submittedName>
</protein>
<gene>
    <name evidence="2" type="ORF">GQX73_g8097</name>
</gene>
<feature type="region of interest" description="Disordered" evidence="1">
    <location>
        <begin position="189"/>
        <end position="225"/>
    </location>
</feature>
<dbReference type="OrthoDB" id="4775737at2759"/>
<feature type="compositionally biased region" description="Acidic residues" evidence="1">
    <location>
        <begin position="189"/>
        <end position="214"/>
    </location>
</feature>
<organism evidence="2 3">
    <name type="scientific">Xylaria multiplex</name>
    <dbReference type="NCBI Taxonomy" id="323545"/>
    <lineage>
        <taxon>Eukaryota</taxon>
        <taxon>Fungi</taxon>
        <taxon>Dikarya</taxon>
        <taxon>Ascomycota</taxon>
        <taxon>Pezizomycotina</taxon>
        <taxon>Sordariomycetes</taxon>
        <taxon>Xylariomycetidae</taxon>
        <taxon>Xylariales</taxon>
        <taxon>Xylariaceae</taxon>
        <taxon>Xylaria</taxon>
    </lineage>
</organism>
<reference evidence="2 3" key="1">
    <citation type="submission" date="2019-12" db="EMBL/GenBank/DDBJ databases">
        <title>Draft genome sequence of the ascomycete Xylaria multiplex DSM 110363.</title>
        <authorList>
            <person name="Buettner E."/>
            <person name="Kellner H."/>
        </authorList>
    </citation>
    <scope>NUCLEOTIDE SEQUENCE [LARGE SCALE GENOMIC DNA]</scope>
    <source>
        <strain evidence="2 3">DSM 110363</strain>
    </source>
</reference>
<evidence type="ECO:0000313" key="2">
    <source>
        <dbReference type="EMBL" id="KAF2965483.1"/>
    </source>
</evidence>
<sequence length="426" mass="48803">MVESRMEQSIQLNHFRHRVLKIIEKQKLILFHINQLKVGDMDTREDFRFIQKYYNHALNLSTEQVRAYMGVIDLEELKGFSAQLITRPFELFEESGKLEHGSSKPSTEEGFPSQAQLMNLGQADQEIMTRLGLKSISDLEAYLEANVSSYSPPSLGTAPADVTGAQYDENGFYLETYSEDVEMEDYYGDTEIGDDADEDDNGDGDDAMGEEEKENDYITPVNESNLGFSLTDEVEGTIESGHLQSSSSISTSEGHSSSSEESTSSNGVYDLGPSLFDQGSSGSGSGRQQWHLSRALQDLLTNIKADFKIRRSSRPTELSSEQLYDMKEYWNEVVDGCKQREDLKFTRHAECWEETELLDDWDEKHCQFYWQTEGLFLCYLTELVYKDIFEQARSVFWIIRQPQPAHRRRLKGEKLPRSPLRNQYFG</sequence>
<comment type="caution">
    <text evidence="2">The sequence shown here is derived from an EMBL/GenBank/DDBJ whole genome shotgun (WGS) entry which is preliminary data.</text>
</comment>
<dbReference type="InParanoid" id="A0A7C8INA6"/>
<evidence type="ECO:0000313" key="3">
    <source>
        <dbReference type="Proteomes" id="UP000481858"/>
    </source>
</evidence>
<dbReference type="Proteomes" id="UP000481858">
    <property type="component" value="Unassembled WGS sequence"/>
</dbReference>
<keyword evidence="3" id="KW-1185">Reference proteome</keyword>
<dbReference type="AlphaFoldDB" id="A0A7C8INA6"/>
<dbReference type="EMBL" id="WUBL01000114">
    <property type="protein sequence ID" value="KAF2965483.1"/>
    <property type="molecule type" value="Genomic_DNA"/>
</dbReference>
<feature type="region of interest" description="Disordered" evidence="1">
    <location>
        <begin position="241"/>
        <end position="288"/>
    </location>
</feature>
<evidence type="ECO:0000256" key="1">
    <source>
        <dbReference type="SAM" id="MobiDB-lite"/>
    </source>
</evidence>
<feature type="compositionally biased region" description="Low complexity" evidence="1">
    <location>
        <begin position="241"/>
        <end position="265"/>
    </location>
</feature>
<name>A0A7C8INA6_9PEZI</name>
<proteinExistence type="predicted"/>